<protein>
    <submittedName>
        <fullName evidence="12">Molecular chaperone EcpD</fullName>
    </submittedName>
</protein>
<dbReference type="GO" id="GO:0071555">
    <property type="term" value="P:cell wall organization"/>
    <property type="evidence" value="ECO:0007669"/>
    <property type="project" value="InterPro"/>
</dbReference>
<dbReference type="SUPFAM" id="SSF49584">
    <property type="entry name" value="Periplasmic chaperone C-domain"/>
    <property type="match status" value="1"/>
</dbReference>
<dbReference type="SUPFAM" id="SSF49354">
    <property type="entry name" value="PapD-like"/>
    <property type="match status" value="1"/>
</dbReference>
<reference evidence="12 13" key="1">
    <citation type="submission" date="2017-06" db="EMBL/GenBank/DDBJ databases">
        <authorList>
            <person name="Kim H.J."/>
            <person name="Triplett B.A."/>
        </authorList>
    </citation>
    <scope>NUCLEOTIDE SEQUENCE [LARGE SCALE GENOMIC DNA]</scope>
    <source>
        <strain evidence="12 13">594</strain>
    </source>
</reference>
<dbReference type="InterPro" id="IPR001829">
    <property type="entry name" value="Pili_assmbl_chaperone_bac"/>
</dbReference>
<evidence type="ECO:0000256" key="7">
    <source>
        <dbReference type="ARBA" id="ARBA00023319"/>
    </source>
</evidence>
<evidence type="ECO:0000313" key="12">
    <source>
        <dbReference type="EMBL" id="OWQ71852.1"/>
    </source>
</evidence>
<dbReference type="FunFam" id="2.60.40.10:FF:000458">
    <property type="entry name" value="Molecular chaperone FimC"/>
    <property type="match status" value="1"/>
</dbReference>
<dbReference type="InterPro" id="IPR036316">
    <property type="entry name" value="Pili_assmbl_chap_C_dom_sf"/>
</dbReference>
<dbReference type="InterPro" id="IPR008962">
    <property type="entry name" value="PapD-like_sf"/>
</dbReference>
<feature type="domain" description="Pili assembly chaperone N-terminal" evidence="10">
    <location>
        <begin position="26"/>
        <end position="147"/>
    </location>
</feature>
<dbReference type="PANTHER" id="PTHR30251">
    <property type="entry name" value="PILUS ASSEMBLY CHAPERONE"/>
    <property type="match status" value="1"/>
</dbReference>
<dbReference type="InterPro" id="IPR016147">
    <property type="entry name" value="Pili_assmbl_chaperone_N"/>
</dbReference>
<comment type="caution">
    <text evidence="12">The sequence shown here is derived from an EMBL/GenBank/DDBJ whole genome shotgun (WGS) entry which is preliminary data.</text>
</comment>
<dbReference type="PRINTS" id="PR00969">
    <property type="entry name" value="CHAPERONPILI"/>
</dbReference>
<comment type="subcellular location">
    <subcellularLocation>
        <location evidence="1 8">Periplasm</location>
    </subcellularLocation>
</comment>
<evidence type="ECO:0000256" key="8">
    <source>
        <dbReference type="RuleBase" id="RU003918"/>
    </source>
</evidence>
<feature type="chain" id="PRO_5012557784" evidence="9">
    <location>
        <begin position="26"/>
        <end position="246"/>
    </location>
</feature>
<dbReference type="Gene3D" id="2.60.40.10">
    <property type="entry name" value="Immunoglobulins"/>
    <property type="match status" value="2"/>
</dbReference>
<keyword evidence="5" id="KW-0574">Periplasm</keyword>
<dbReference type="GO" id="GO:0030288">
    <property type="term" value="C:outer membrane-bounded periplasmic space"/>
    <property type="evidence" value="ECO:0007669"/>
    <property type="project" value="InterPro"/>
</dbReference>
<accession>A0A246I1K6</accession>
<evidence type="ECO:0000256" key="2">
    <source>
        <dbReference type="ARBA" id="ARBA00007399"/>
    </source>
</evidence>
<proteinExistence type="inferred from homology"/>
<evidence type="ECO:0000256" key="3">
    <source>
        <dbReference type="ARBA" id="ARBA00022558"/>
    </source>
</evidence>
<feature type="signal peptide" evidence="9">
    <location>
        <begin position="1"/>
        <end position="25"/>
    </location>
</feature>
<keyword evidence="7" id="KW-0393">Immunoglobulin domain</keyword>
<dbReference type="PROSITE" id="PS00635">
    <property type="entry name" value="PILI_CHAPERONE"/>
    <property type="match status" value="1"/>
</dbReference>
<dbReference type="EMBL" id="NIVX01000092">
    <property type="protein sequence ID" value="OWQ71852.1"/>
    <property type="molecule type" value="Genomic_DNA"/>
</dbReference>
<dbReference type="Pfam" id="PF02753">
    <property type="entry name" value="PapD_C"/>
    <property type="match status" value="1"/>
</dbReference>
<evidence type="ECO:0000256" key="6">
    <source>
        <dbReference type="ARBA" id="ARBA00023186"/>
    </source>
</evidence>
<sequence length="246" mass="26648">MNALHRIIAAALLSLVALASPVAHASVVIGGTRVVYPAQDKEVTLKFINEGERATLVQVWLDDGDDQSTPDTAKAPFVVAPPVFRLDPKKQQTTRIMFTGAGLPADRETLYWLNMLEIPPKNGTASANILQFAFRTRIKVFYRPSNLAGEPVLAYQKLRWTLHTGKEGLVLRAENPTPFHINFANVSLNVGGQEQGGQGGGMVAPFSQAEFPLKDLRARPSGQLKAAVTVINDFGALVPTEAVLQP</sequence>
<dbReference type="Proteomes" id="UP000197090">
    <property type="component" value="Unassembled WGS sequence"/>
</dbReference>
<evidence type="ECO:0000313" key="13">
    <source>
        <dbReference type="Proteomes" id="UP000197090"/>
    </source>
</evidence>
<keyword evidence="4 9" id="KW-0732">Signal</keyword>
<dbReference type="InterPro" id="IPR013783">
    <property type="entry name" value="Ig-like_fold"/>
</dbReference>
<dbReference type="InterPro" id="IPR016148">
    <property type="entry name" value="Pili_assmbl_chaperone_C"/>
</dbReference>
<organism evidence="12 13">
    <name type="scientific">Stenotrophomonas maltophilia</name>
    <name type="common">Pseudomonas maltophilia</name>
    <name type="synonym">Xanthomonas maltophilia</name>
    <dbReference type="NCBI Taxonomy" id="40324"/>
    <lineage>
        <taxon>Bacteria</taxon>
        <taxon>Pseudomonadati</taxon>
        <taxon>Pseudomonadota</taxon>
        <taxon>Gammaproteobacteria</taxon>
        <taxon>Lysobacterales</taxon>
        <taxon>Lysobacteraceae</taxon>
        <taxon>Stenotrophomonas</taxon>
        <taxon>Stenotrophomonas maltophilia group</taxon>
    </lineage>
</organism>
<dbReference type="InterPro" id="IPR018046">
    <property type="entry name" value="Pili_assmbl_chaperone_CS"/>
</dbReference>
<evidence type="ECO:0000259" key="11">
    <source>
        <dbReference type="Pfam" id="PF02753"/>
    </source>
</evidence>
<dbReference type="RefSeq" id="WP_088497462.1">
    <property type="nucleotide sequence ID" value="NZ_NIVX01000092.1"/>
</dbReference>
<dbReference type="PANTHER" id="PTHR30251:SF2">
    <property type="entry name" value="FIMBRIAL CHAPERONE YADV-RELATED"/>
    <property type="match status" value="1"/>
</dbReference>
<evidence type="ECO:0000256" key="1">
    <source>
        <dbReference type="ARBA" id="ARBA00004418"/>
    </source>
</evidence>
<evidence type="ECO:0000259" key="10">
    <source>
        <dbReference type="Pfam" id="PF00345"/>
    </source>
</evidence>
<evidence type="ECO:0000256" key="4">
    <source>
        <dbReference type="ARBA" id="ARBA00022729"/>
    </source>
</evidence>
<name>A0A246I1K6_STEMA</name>
<gene>
    <name evidence="12" type="ORF">CEE63_15525</name>
</gene>
<keyword evidence="6 8" id="KW-0143">Chaperone</keyword>
<dbReference type="Pfam" id="PF00345">
    <property type="entry name" value="PapD_N"/>
    <property type="match status" value="1"/>
</dbReference>
<dbReference type="AlphaFoldDB" id="A0A246I1K6"/>
<feature type="domain" description="Pili assembly chaperone C-terminal" evidence="11">
    <location>
        <begin position="174"/>
        <end position="238"/>
    </location>
</feature>
<keyword evidence="3" id="KW-1029">Fimbrium biogenesis</keyword>
<evidence type="ECO:0000256" key="5">
    <source>
        <dbReference type="ARBA" id="ARBA00022764"/>
    </source>
</evidence>
<comment type="similarity">
    <text evidence="2 8">Belongs to the periplasmic pilus chaperone family.</text>
</comment>
<dbReference type="InterPro" id="IPR050643">
    <property type="entry name" value="Periplasmic_pilus_chap"/>
</dbReference>
<evidence type="ECO:0000256" key="9">
    <source>
        <dbReference type="SAM" id="SignalP"/>
    </source>
</evidence>